<organism evidence="3 4">
    <name type="scientific">Cannabis sativa</name>
    <name type="common">Hemp</name>
    <name type="synonym">Marijuana</name>
    <dbReference type="NCBI Taxonomy" id="3483"/>
    <lineage>
        <taxon>Eukaryota</taxon>
        <taxon>Viridiplantae</taxon>
        <taxon>Streptophyta</taxon>
        <taxon>Embryophyta</taxon>
        <taxon>Tracheophyta</taxon>
        <taxon>Spermatophyta</taxon>
        <taxon>Magnoliopsida</taxon>
        <taxon>eudicotyledons</taxon>
        <taxon>Gunneridae</taxon>
        <taxon>Pentapetalae</taxon>
        <taxon>rosids</taxon>
        <taxon>fabids</taxon>
        <taxon>Rosales</taxon>
        <taxon>Cannabaceae</taxon>
        <taxon>Cannabis</taxon>
    </lineage>
</organism>
<dbReference type="EMBL" id="JAATIP010000002">
    <property type="protein sequence ID" value="KAF4396524.1"/>
    <property type="molecule type" value="Genomic_DNA"/>
</dbReference>
<sequence length="310" mass="35247">MVVVEEFAEVTLGVDSVNPRATKLLERDRELKIEMMELFEDLSLEDIVVNKACVGKVMGCKTMPASVVRKILLGIWNLEQNWRMKKFEEGVLSFFSESEEDCTRVMNRRLWLVNDVLLNLKLWPVEGEVHMSEFDIARFWVEFHGLPTRCLSETNIPIQAKKVGQLVKSDAKQKEEVVHRGFPKCWTDVWICHPFPAADATLESWVQFKYEKLPYLCFKCGKLARSSRECVPPTAWVTPAQGSSVRMYGPWLKVEGATGNCFTTASFRRELILCNEGINLKGGSTKNKGIGGDFLKAAGTRGVRPVEYHH</sequence>
<accession>A0A7J6HML4</accession>
<dbReference type="PANTHER" id="PTHR31286:SF180">
    <property type="entry name" value="OS10G0362600 PROTEIN"/>
    <property type="match status" value="1"/>
</dbReference>
<dbReference type="Pfam" id="PF14392">
    <property type="entry name" value="zf-CCHC_4"/>
    <property type="match status" value="1"/>
</dbReference>
<gene>
    <name evidence="3" type="ORF">F8388_005794</name>
</gene>
<feature type="domain" description="Zinc knuckle CX2CX4HX4C" evidence="2">
    <location>
        <begin position="203"/>
        <end position="230"/>
    </location>
</feature>
<proteinExistence type="predicted"/>
<dbReference type="InterPro" id="IPR040256">
    <property type="entry name" value="At4g02000-like"/>
</dbReference>
<protein>
    <recommendedName>
        <fullName evidence="5">DUF4283 domain-containing protein</fullName>
    </recommendedName>
</protein>
<feature type="domain" description="DUF4283" evidence="1">
    <location>
        <begin position="51"/>
        <end position="124"/>
    </location>
</feature>
<evidence type="ECO:0000259" key="2">
    <source>
        <dbReference type="Pfam" id="PF14392"/>
    </source>
</evidence>
<reference evidence="3 4" key="1">
    <citation type="journal article" date="2020" name="bioRxiv">
        <title>Sequence and annotation of 42 cannabis genomes reveals extensive copy number variation in cannabinoid synthesis and pathogen resistance genes.</title>
        <authorList>
            <person name="Mckernan K.J."/>
            <person name="Helbert Y."/>
            <person name="Kane L.T."/>
            <person name="Ebling H."/>
            <person name="Zhang L."/>
            <person name="Liu B."/>
            <person name="Eaton Z."/>
            <person name="Mclaughlin S."/>
            <person name="Kingan S."/>
            <person name="Baybayan P."/>
            <person name="Concepcion G."/>
            <person name="Jordan M."/>
            <person name="Riva A."/>
            <person name="Barbazuk W."/>
            <person name="Harkins T."/>
        </authorList>
    </citation>
    <scope>NUCLEOTIDE SEQUENCE [LARGE SCALE GENOMIC DNA]</scope>
    <source>
        <strain evidence="4">cv. Jamaican Lion 4</strain>
        <tissue evidence="3">Leaf</tissue>
    </source>
</reference>
<evidence type="ECO:0008006" key="5">
    <source>
        <dbReference type="Google" id="ProtNLM"/>
    </source>
</evidence>
<dbReference type="Pfam" id="PF14111">
    <property type="entry name" value="DUF4283"/>
    <property type="match status" value="1"/>
</dbReference>
<name>A0A7J6HML4_CANSA</name>
<dbReference type="AlphaFoldDB" id="A0A7J6HML4"/>
<evidence type="ECO:0000313" key="4">
    <source>
        <dbReference type="Proteomes" id="UP000525078"/>
    </source>
</evidence>
<dbReference type="Proteomes" id="UP000525078">
    <property type="component" value="Unassembled WGS sequence"/>
</dbReference>
<comment type="caution">
    <text evidence="3">The sequence shown here is derived from an EMBL/GenBank/DDBJ whole genome shotgun (WGS) entry which is preliminary data.</text>
</comment>
<evidence type="ECO:0000313" key="3">
    <source>
        <dbReference type="EMBL" id="KAF4396524.1"/>
    </source>
</evidence>
<dbReference type="InterPro" id="IPR025836">
    <property type="entry name" value="Zn_knuckle_CX2CX4HX4C"/>
</dbReference>
<dbReference type="PANTHER" id="PTHR31286">
    <property type="entry name" value="GLYCINE-RICH CELL WALL STRUCTURAL PROTEIN 1.8-LIKE"/>
    <property type="match status" value="1"/>
</dbReference>
<evidence type="ECO:0000259" key="1">
    <source>
        <dbReference type="Pfam" id="PF14111"/>
    </source>
</evidence>
<dbReference type="InterPro" id="IPR025558">
    <property type="entry name" value="DUF4283"/>
</dbReference>